<organism evidence="2 3">
    <name type="scientific">Rhodofomes roseus</name>
    <dbReference type="NCBI Taxonomy" id="34475"/>
    <lineage>
        <taxon>Eukaryota</taxon>
        <taxon>Fungi</taxon>
        <taxon>Dikarya</taxon>
        <taxon>Basidiomycota</taxon>
        <taxon>Agaricomycotina</taxon>
        <taxon>Agaricomycetes</taxon>
        <taxon>Polyporales</taxon>
        <taxon>Rhodofomes</taxon>
    </lineage>
</organism>
<proteinExistence type="predicted"/>
<feature type="region of interest" description="Disordered" evidence="1">
    <location>
        <begin position="195"/>
        <end position="251"/>
    </location>
</feature>
<feature type="compositionally biased region" description="Polar residues" evidence="1">
    <location>
        <begin position="237"/>
        <end position="249"/>
    </location>
</feature>
<dbReference type="EMBL" id="SEKV01000577">
    <property type="protein sequence ID" value="TFY55592.1"/>
    <property type="molecule type" value="Genomic_DNA"/>
</dbReference>
<dbReference type="Proteomes" id="UP000298390">
    <property type="component" value="Unassembled WGS sequence"/>
</dbReference>
<accession>A0A4Y9Y0N3</accession>
<evidence type="ECO:0000313" key="2">
    <source>
        <dbReference type="EMBL" id="TFY55592.1"/>
    </source>
</evidence>
<evidence type="ECO:0000313" key="3">
    <source>
        <dbReference type="Proteomes" id="UP000298390"/>
    </source>
</evidence>
<protein>
    <submittedName>
        <fullName evidence="2">Uncharacterized protein</fullName>
    </submittedName>
</protein>
<evidence type="ECO:0000256" key="1">
    <source>
        <dbReference type="SAM" id="MobiDB-lite"/>
    </source>
</evidence>
<reference evidence="2 3" key="1">
    <citation type="submission" date="2019-01" db="EMBL/GenBank/DDBJ databases">
        <title>Genome sequencing of the rare red list fungi Fomitopsis rosea.</title>
        <authorList>
            <person name="Buettner E."/>
            <person name="Kellner H."/>
        </authorList>
    </citation>
    <scope>NUCLEOTIDE SEQUENCE [LARGE SCALE GENOMIC DNA]</scope>
    <source>
        <strain evidence="2 3">DSM 105464</strain>
    </source>
</reference>
<comment type="caution">
    <text evidence="2">The sequence shown here is derived from an EMBL/GenBank/DDBJ whole genome shotgun (WGS) entry which is preliminary data.</text>
</comment>
<dbReference type="AlphaFoldDB" id="A0A4Y9Y0N3"/>
<sequence>MAEQLPRTYASVAASQPLVPASPTILDPDHLLDPPRVVKAIKAGMKQYIPLTALTNAACRTAYRTAHKGRDTVRIENGVLTATAKEFDASRELHLTTEEFREAWPRLVRLVRDHHPHAERELLADDFHGWFNLITTKPKFSMYPGLFIALDVAVRRSWTARPIKLNFWQEELYREHMQDFLLAKAAGTVDERGYPVETTHGLTSTSNAGPSGAGGRADTGFPGAGGRADAGRPPARSQGQSFREPQRAQSPARRMEPLRWCFLCGLPFHGEPCRNDNPPYLKRGESGLVQPDGSRLCVKFNKFGCRGSCRLAHVCSLCGKEHGAQHCPRHA</sequence>
<gene>
    <name evidence="2" type="ORF">EVJ58_g8154</name>
</gene>
<feature type="compositionally biased region" description="Gly residues" evidence="1">
    <location>
        <begin position="211"/>
        <end position="228"/>
    </location>
</feature>
<name>A0A4Y9Y0N3_9APHY</name>
<feature type="compositionally biased region" description="Polar residues" evidence="1">
    <location>
        <begin position="200"/>
        <end position="209"/>
    </location>
</feature>